<proteinExistence type="predicted"/>
<reference evidence="3 5" key="1">
    <citation type="submission" date="2019-04" db="EMBL/GenBank/DDBJ databases">
        <title>Lewinella litorea sp. nov., isolated from a marine sand.</title>
        <authorList>
            <person name="Yoon J.-H."/>
        </authorList>
    </citation>
    <scope>NUCLEOTIDE SEQUENCE [LARGE SCALE GENOMIC DNA]</scope>
    <source>
        <strain evidence="3 5">HSMS-39</strain>
    </source>
</reference>
<dbReference type="Proteomes" id="UP000308528">
    <property type="component" value="Unassembled WGS sequence"/>
</dbReference>
<gene>
    <name evidence="4" type="ORF">E4021_08350</name>
    <name evidence="3" type="ORF">E4021_17475</name>
    <name evidence="2" type="ORF">E4021_17885</name>
</gene>
<dbReference type="EMBL" id="SRSF01000002">
    <property type="protein sequence ID" value="THH40728.1"/>
    <property type="molecule type" value="Genomic_DNA"/>
</dbReference>
<evidence type="ECO:0000256" key="1">
    <source>
        <dbReference type="SAM" id="MobiDB-lite"/>
    </source>
</evidence>
<feature type="region of interest" description="Disordered" evidence="1">
    <location>
        <begin position="50"/>
        <end position="78"/>
    </location>
</feature>
<feature type="non-terminal residue" evidence="3">
    <location>
        <position position="78"/>
    </location>
</feature>
<dbReference type="AlphaFoldDB" id="A0A4V6S1Z9"/>
<accession>A0A4V6S1Z9</accession>
<protein>
    <submittedName>
        <fullName evidence="3">IS256 family transposase</fullName>
    </submittedName>
</protein>
<comment type="caution">
    <text evidence="3">The sequence shown here is derived from an EMBL/GenBank/DDBJ whole genome shotgun (WGS) entry which is preliminary data.</text>
</comment>
<organism evidence="3 5">
    <name type="scientific">Neolewinella litorea</name>
    <dbReference type="NCBI Taxonomy" id="2562452"/>
    <lineage>
        <taxon>Bacteria</taxon>
        <taxon>Pseudomonadati</taxon>
        <taxon>Bacteroidota</taxon>
        <taxon>Saprospiria</taxon>
        <taxon>Saprospirales</taxon>
        <taxon>Lewinellaceae</taxon>
        <taxon>Neolewinella</taxon>
    </lineage>
</organism>
<feature type="compositionally biased region" description="Basic and acidic residues" evidence="1">
    <location>
        <begin position="50"/>
        <end position="60"/>
    </location>
</feature>
<feature type="compositionally biased region" description="Basic residues" evidence="1">
    <location>
        <begin position="61"/>
        <end position="70"/>
    </location>
</feature>
<sequence>MENEEFDMEAFREEAIKKLQAGEGLLGEGGAFTPLLKSFLEQALDGELDAHLADKDEPNRKNGRGKKRIRTSLGEVEI</sequence>
<evidence type="ECO:0000313" key="5">
    <source>
        <dbReference type="Proteomes" id="UP000308528"/>
    </source>
</evidence>
<name>A0A4V6S1Z9_9BACT</name>
<evidence type="ECO:0000313" key="2">
    <source>
        <dbReference type="EMBL" id="THH34243.1"/>
    </source>
</evidence>
<keyword evidence="5" id="KW-1185">Reference proteome</keyword>
<evidence type="ECO:0000313" key="3">
    <source>
        <dbReference type="EMBL" id="THH34553.1"/>
    </source>
</evidence>
<evidence type="ECO:0000313" key="4">
    <source>
        <dbReference type="EMBL" id="THH40728.1"/>
    </source>
</evidence>
<dbReference type="EMBL" id="SRSF01000028">
    <property type="protein sequence ID" value="THH34243.1"/>
    <property type="molecule type" value="Genomic_DNA"/>
</dbReference>
<dbReference type="EMBL" id="SRSF01000017">
    <property type="protein sequence ID" value="THH34553.1"/>
    <property type="molecule type" value="Genomic_DNA"/>
</dbReference>